<dbReference type="GO" id="GO:0050135">
    <property type="term" value="F:NADP+ nucleosidase activity"/>
    <property type="evidence" value="ECO:0007669"/>
    <property type="project" value="InterPro"/>
</dbReference>
<name>A0AAJ0CH44_9HYPO</name>
<feature type="region of interest" description="Disordered" evidence="1">
    <location>
        <begin position="240"/>
        <end position="280"/>
    </location>
</feature>
<evidence type="ECO:0000313" key="5">
    <source>
        <dbReference type="Proteomes" id="UP001251528"/>
    </source>
</evidence>
<gene>
    <name evidence="4" type="ORF">QQS21_009478</name>
</gene>
<feature type="compositionally biased region" description="Basic and acidic residues" evidence="1">
    <location>
        <begin position="240"/>
        <end position="253"/>
    </location>
</feature>
<evidence type="ECO:0000313" key="4">
    <source>
        <dbReference type="EMBL" id="KAK2592810.1"/>
    </source>
</evidence>
<feature type="signal peptide" evidence="2">
    <location>
        <begin position="1"/>
        <end position="22"/>
    </location>
</feature>
<reference evidence="4" key="1">
    <citation type="submission" date="2023-06" db="EMBL/GenBank/DDBJ databases">
        <title>Conoideocrella luteorostrata (Hypocreales: Clavicipitaceae), a potential biocontrol fungus for elongate hemlock scale in United States Christmas tree production areas.</title>
        <authorList>
            <person name="Barrett H."/>
            <person name="Lovett B."/>
            <person name="Macias A.M."/>
            <person name="Stajich J.E."/>
            <person name="Kasson M.T."/>
        </authorList>
    </citation>
    <scope>NUCLEOTIDE SEQUENCE</scope>
    <source>
        <strain evidence="4">ARSEF 14590</strain>
    </source>
</reference>
<dbReference type="InterPro" id="IPR053024">
    <property type="entry name" value="Fungal_surface_NADase"/>
</dbReference>
<accession>A0AAJ0CH44</accession>
<keyword evidence="2" id="KW-0732">Signal</keyword>
<sequence>MQVSLVLLSWVLGFAELPPAAARHPPWHAVARDTEVPSDCVGTNYSAADAGTFHCGDWRLGPKDLPRAAAQGSSEDYESKVMGCILAGYDRLGGMTAGGLISNFTVKVNGYWRYPKADGFSAKPNGKADTETKTLKKNDYVDRFGSEAGYFLAPAGTLYKQRSIPPSNLNTQSPEGAKHPNFFGYRVNEPFSVTAGGIAPWFGQPGGGEQFHTTASGNISDLIKTGKLVRVQARELWDSGKLKCMSDGKKEPAPEPAPEPPKRRPLPWPGTGIDHTGVED</sequence>
<proteinExistence type="predicted"/>
<dbReference type="EMBL" id="JASWJB010000244">
    <property type="protein sequence ID" value="KAK2592810.1"/>
    <property type="molecule type" value="Genomic_DNA"/>
</dbReference>
<dbReference type="AlphaFoldDB" id="A0AAJ0CH44"/>
<evidence type="ECO:0000256" key="2">
    <source>
        <dbReference type="SAM" id="SignalP"/>
    </source>
</evidence>
<dbReference type="InterPro" id="IPR025331">
    <property type="entry name" value="TNT"/>
</dbReference>
<evidence type="ECO:0000259" key="3">
    <source>
        <dbReference type="Pfam" id="PF14021"/>
    </source>
</evidence>
<protein>
    <recommendedName>
        <fullName evidence="3">TNT domain-containing protein</fullName>
    </recommendedName>
</protein>
<dbReference type="PANTHER" id="PTHR42059">
    <property type="entry name" value="TNT DOMAIN-CONTAINING PROTEIN"/>
    <property type="match status" value="1"/>
</dbReference>
<dbReference type="Proteomes" id="UP001251528">
    <property type="component" value="Unassembled WGS sequence"/>
</dbReference>
<dbReference type="Pfam" id="PF14021">
    <property type="entry name" value="TNT"/>
    <property type="match status" value="1"/>
</dbReference>
<dbReference type="PANTHER" id="PTHR42059:SF1">
    <property type="entry name" value="TNT DOMAIN-CONTAINING PROTEIN"/>
    <property type="match status" value="1"/>
</dbReference>
<organism evidence="4 5">
    <name type="scientific">Conoideocrella luteorostrata</name>
    <dbReference type="NCBI Taxonomy" id="1105319"/>
    <lineage>
        <taxon>Eukaryota</taxon>
        <taxon>Fungi</taxon>
        <taxon>Dikarya</taxon>
        <taxon>Ascomycota</taxon>
        <taxon>Pezizomycotina</taxon>
        <taxon>Sordariomycetes</taxon>
        <taxon>Hypocreomycetidae</taxon>
        <taxon>Hypocreales</taxon>
        <taxon>Clavicipitaceae</taxon>
        <taxon>Conoideocrella</taxon>
    </lineage>
</organism>
<evidence type="ECO:0000256" key="1">
    <source>
        <dbReference type="SAM" id="MobiDB-lite"/>
    </source>
</evidence>
<feature type="domain" description="TNT" evidence="3">
    <location>
        <begin position="134"/>
        <end position="231"/>
    </location>
</feature>
<keyword evidence="5" id="KW-1185">Reference proteome</keyword>
<feature type="chain" id="PRO_5042535402" description="TNT domain-containing protein" evidence="2">
    <location>
        <begin position="23"/>
        <end position="280"/>
    </location>
</feature>
<comment type="caution">
    <text evidence="4">The sequence shown here is derived from an EMBL/GenBank/DDBJ whole genome shotgun (WGS) entry which is preliminary data.</text>
</comment>